<dbReference type="PANTHER" id="PTHR31973">
    <property type="entry name" value="POLYPROTEIN, PUTATIVE-RELATED"/>
    <property type="match status" value="1"/>
</dbReference>
<dbReference type="InterPro" id="IPR018289">
    <property type="entry name" value="MULE_transposase_dom"/>
</dbReference>
<dbReference type="AlphaFoldDB" id="A0A484KMU3"/>
<evidence type="ECO:0000256" key="1">
    <source>
        <dbReference type="SAM" id="MobiDB-lite"/>
    </source>
</evidence>
<evidence type="ECO:0000313" key="4">
    <source>
        <dbReference type="Proteomes" id="UP000595140"/>
    </source>
</evidence>
<protein>
    <recommendedName>
        <fullName evidence="2">MULE transposase domain-containing protein</fullName>
    </recommendedName>
</protein>
<feature type="region of interest" description="Disordered" evidence="1">
    <location>
        <begin position="363"/>
        <end position="400"/>
    </location>
</feature>
<evidence type="ECO:0000259" key="2">
    <source>
        <dbReference type="Pfam" id="PF10551"/>
    </source>
</evidence>
<name>A0A484KMU3_9ASTE</name>
<feature type="compositionally biased region" description="Acidic residues" evidence="1">
    <location>
        <begin position="191"/>
        <end position="200"/>
    </location>
</feature>
<dbReference type="PANTHER" id="PTHR31973:SF195">
    <property type="entry name" value="MUDR FAMILY TRANSPOSASE"/>
    <property type="match status" value="1"/>
</dbReference>
<dbReference type="OrthoDB" id="1895122at2759"/>
<proteinExistence type="predicted"/>
<accession>A0A484KMU3</accession>
<gene>
    <name evidence="3" type="ORF">CCAM_LOCUS5168</name>
</gene>
<evidence type="ECO:0000313" key="3">
    <source>
        <dbReference type="EMBL" id="VFQ63392.1"/>
    </source>
</evidence>
<organism evidence="3 4">
    <name type="scientific">Cuscuta campestris</name>
    <dbReference type="NCBI Taxonomy" id="132261"/>
    <lineage>
        <taxon>Eukaryota</taxon>
        <taxon>Viridiplantae</taxon>
        <taxon>Streptophyta</taxon>
        <taxon>Embryophyta</taxon>
        <taxon>Tracheophyta</taxon>
        <taxon>Spermatophyta</taxon>
        <taxon>Magnoliopsida</taxon>
        <taxon>eudicotyledons</taxon>
        <taxon>Gunneridae</taxon>
        <taxon>Pentapetalae</taxon>
        <taxon>asterids</taxon>
        <taxon>lamiids</taxon>
        <taxon>Solanales</taxon>
        <taxon>Convolvulaceae</taxon>
        <taxon>Cuscuteae</taxon>
        <taxon>Cuscuta</taxon>
        <taxon>Cuscuta subgen. Grammica</taxon>
        <taxon>Cuscuta sect. Cleistogrammica</taxon>
    </lineage>
</organism>
<feature type="domain" description="MULE transposase" evidence="2">
    <location>
        <begin position="267"/>
        <end position="363"/>
    </location>
</feature>
<feature type="compositionally biased region" description="Basic and acidic residues" evidence="1">
    <location>
        <begin position="391"/>
        <end position="400"/>
    </location>
</feature>
<dbReference type="Proteomes" id="UP000595140">
    <property type="component" value="Unassembled WGS sequence"/>
</dbReference>
<feature type="region of interest" description="Disordered" evidence="1">
    <location>
        <begin position="156"/>
        <end position="217"/>
    </location>
</feature>
<feature type="compositionally biased region" description="Basic residues" evidence="1">
    <location>
        <begin position="165"/>
        <end position="175"/>
    </location>
</feature>
<dbReference type="Pfam" id="PF10551">
    <property type="entry name" value="MULE"/>
    <property type="match status" value="1"/>
</dbReference>
<keyword evidence="4" id="KW-1185">Reference proteome</keyword>
<reference evidence="3 4" key="1">
    <citation type="submission" date="2018-04" db="EMBL/GenBank/DDBJ databases">
        <authorList>
            <person name="Vogel A."/>
        </authorList>
    </citation>
    <scope>NUCLEOTIDE SEQUENCE [LARGE SCALE GENOMIC DNA]</scope>
</reference>
<dbReference type="EMBL" id="OOIL02000294">
    <property type="protein sequence ID" value="VFQ63392.1"/>
    <property type="molecule type" value="Genomic_DNA"/>
</dbReference>
<sequence>MGRTSHRCLAWFWKSVELKAAYPSMVMPRRRGRPKKKKTLSKTQIQLRLRAGRGTINLNSKEDLEKTPSSVGNGDLGKEVFNELLDAIGEDNFNSIKKFWGKYPKYKDGVYAASRHFPISEERTWRCFVQKATKQYDELEVYLDAHQVEVLAHENEEMEEEQNHQVHHYHHHQVHQHNQVDEAGPSNTSQDMDDEDDSEDPTYVANSNKESSLDESEVSGWVSMYTPDVYTEEPINVAKQGILDFPIHRHVEEVSLQPTFRIPDLCYVDGTHLYGKYKGVLLLAVTMTTNHEIYPLTYSLIDKEDGDTWSWFMMHLMHYVVPFDKLVCIISDRHGGIDVAFNTIPQLMEQRVTRRYCLRHLRKQSRTKGSSNRRCSAVRPVPPPPFAGGADCRHEPEAAG</sequence>